<dbReference type="Proteomes" id="UP000199666">
    <property type="component" value="Unassembled WGS sequence"/>
</dbReference>
<accession>A0A1I3AI88</accession>
<dbReference type="SUPFAM" id="SSF50022">
    <property type="entry name" value="ISP domain"/>
    <property type="match status" value="1"/>
</dbReference>
<keyword evidence="6" id="KW-0223">Dioxygenase</keyword>
<keyword evidence="3" id="KW-0408">Iron</keyword>
<dbReference type="PANTHER" id="PTHR21496:SF23">
    <property type="entry name" value="3-PHENYLPROPIONATE_CINNAMIC ACID DIOXYGENASE FERREDOXIN SUBUNIT"/>
    <property type="match status" value="1"/>
</dbReference>
<dbReference type="InterPro" id="IPR017941">
    <property type="entry name" value="Rieske_2Fe-2S"/>
</dbReference>
<dbReference type="InterPro" id="IPR036922">
    <property type="entry name" value="Rieske_2Fe-2S_sf"/>
</dbReference>
<proteinExistence type="predicted"/>
<sequence>MPVPDHDFIGQILVNGKKLCLVKNEQEVYVIQNSCPHAGGILSGGWCKNGNIVCPIHRWEYNLKTGMGAEGQGDYIHIYPVELREDGLYVGFKESLWKRFFS</sequence>
<dbReference type="Gene3D" id="2.102.10.10">
    <property type="entry name" value="Rieske [2Fe-2S] iron-sulphur domain"/>
    <property type="match status" value="1"/>
</dbReference>
<dbReference type="GO" id="GO:0051537">
    <property type="term" value="F:2 iron, 2 sulfur cluster binding"/>
    <property type="evidence" value="ECO:0007669"/>
    <property type="project" value="UniProtKB-KW"/>
</dbReference>
<dbReference type="GO" id="GO:0046872">
    <property type="term" value="F:metal ion binding"/>
    <property type="evidence" value="ECO:0007669"/>
    <property type="project" value="UniProtKB-KW"/>
</dbReference>
<evidence type="ECO:0000256" key="4">
    <source>
        <dbReference type="ARBA" id="ARBA00023014"/>
    </source>
</evidence>
<dbReference type="CDD" id="cd03467">
    <property type="entry name" value="Rieske"/>
    <property type="match status" value="1"/>
</dbReference>
<keyword evidence="1" id="KW-0001">2Fe-2S</keyword>
<organism evidence="6 7">
    <name type="scientific">Pedobacter insulae</name>
    <dbReference type="NCBI Taxonomy" id="414048"/>
    <lineage>
        <taxon>Bacteria</taxon>
        <taxon>Pseudomonadati</taxon>
        <taxon>Bacteroidota</taxon>
        <taxon>Sphingobacteriia</taxon>
        <taxon>Sphingobacteriales</taxon>
        <taxon>Sphingobacteriaceae</taxon>
        <taxon>Pedobacter</taxon>
    </lineage>
</organism>
<evidence type="ECO:0000256" key="2">
    <source>
        <dbReference type="ARBA" id="ARBA00022723"/>
    </source>
</evidence>
<keyword evidence="7" id="KW-1185">Reference proteome</keyword>
<name>A0A1I3AI88_9SPHI</name>
<evidence type="ECO:0000313" key="7">
    <source>
        <dbReference type="Proteomes" id="UP000199666"/>
    </source>
</evidence>
<reference evidence="6 7" key="1">
    <citation type="submission" date="2016-10" db="EMBL/GenBank/DDBJ databases">
        <authorList>
            <person name="de Groot N.N."/>
        </authorList>
    </citation>
    <scope>NUCLEOTIDE SEQUENCE [LARGE SCALE GENOMIC DNA]</scope>
    <source>
        <strain evidence="6 7">DSM 18684</strain>
    </source>
</reference>
<protein>
    <submittedName>
        <fullName evidence="6">3-phenylpropionate/trans-cinnamate dioxygenase ferredoxin subunit</fullName>
    </submittedName>
</protein>
<dbReference type="AlphaFoldDB" id="A0A1I3AI88"/>
<dbReference type="EMBL" id="FOPP01000015">
    <property type="protein sequence ID" value="SFH49784.1"/>
    <property type="molecule type" value="Genomic_DNA"/>
</dbReference>
<dbReference type="PROSITE" id="PS51296">
    <property type="entry name" value="RIESKE"/>
    <property type="match status" value="1"/>
</dbReference>
<gene>
    <name evidence="6" type="ORF">SAMN04489864_11524</name>
</gene>
<dbReference type="GO" id="GO:0051213">
    <property type="term" value="F:dioxygenase activity"/>
    <property type="evidence" value="ECO:0007669"/>
    <property type="project" value="UniProtKB-KW"/>
</dbReference>
<feature type="domain" description="Rieske" evidence="5">
    <location>
        <begin position="1"/>
        <end position="90"/>
    </location>
</feature>
<dbReference type="PANTHER" id="PTHR21496">
    <property type="entry name" value="FERREDOXIN-RELATED"/>
    <property type="match status" value="1"/>
</dbReference>
<evidence type="ECO:0000313" key="6">
    <source>
        <dbReference type="EMBL" id="SFH49784.1"/>
    </source>
</evidence>
<dbReference type="Pfam" id="PF00355">
    <property type="entry name" value="Rieske"/>
    <property type="match status" value="1"/>
</dbReference>
<keyword evidence="2" id="KW-0479">Metal-binding</keyword>
<evidence type="ECO:0000256" key="3">
    <source>
        <dbReference type="ARBA" id="ARBA00023004"/>
    </source>
</evidence>
<evidence type="ECO:0000259" key="5">
    <source>
        <dbReference type="PROSITE" id="PS51296"/>
    </source>
</evidence>
<keyword evidence="4" id="KW-0411">Iron-sulfur</keyword>
<evidence type="ECO:0000256" key="1">
    <source>
        <dbReference type="ARBA" id="ARBA00022714"/>
    </source>
</evidence>
<keyword evidence="6" id="KW-0560">Oxidoreductase</keyword>
<dbReference type="STRING" id="414048.SAMN04489864_11524"/>